<dbReference type="AlphaFoldDB" id="A0A9P5Z7W3"/>
<sequence>MEAQFRTRGIYRPNAQRLSISLAPLVVQRSLLFRVKADLATKTHYSQLTPTSDETTLSDNSPGLFTFTASAHIISAALTVASMMSAASAYSQESWKGPQTPFVSAPMLGKVDTRRHAIAFSPSVQWSDLSDVQDPIESAREHELVEVPLRSASAVSPKETLECTEPVPMPSPVDLINPPTVTVPEPETVHDDLKAATKLKKKKRATEDTASLISKHSKAFGKVMSRISLQPSKKEISAVQRRQTAMATIRHPLPEFNLSELKPIDDWKSMADYRLPEVKTPGPIRKSFIVGHSSTPEVPTLPQASQVVPPIFVPPPTIMELPVIERPADAAAKDAHARRLRATMMPGTPSWRQRSLTPPPSASPVPTPVHASVPPKKGHRRFRSSPAVMNFDFHGWDEENVPPLPPMPVIIPAGMKLATPAPTIVGKPRARSQSVVARPSGVRRAVAPPFPPPRARQASI</sequence>
<reference evidence="2" key="1">
    <citation type="submission" date="2020-11" db="EMBL/GenBank/DDBJ databases">
        <authorList>
            <consortium name="DOE Joint Genome Institute"/>
            <person name="Ahrendt S."/>
            <person name="Riley R."/>
            <person name="Andreopoulos W."/>
            <person name="Labutti K."/>
            <person name="Pangilinan J."/>
            <person name="Ruiz-Duenas F.J."/>
            <person name="Barrasa J.M."/>
            <person name="Sanchez-Garcia M."/>
            <person name="Camarero S."/>
            <person name="Miyauchi S."/>
            <person name="Serrano A."/>
            <person name="Linde D."/>
            <person name="Babiker R."/>
            <person name="Drula E."/>
            <person name="Ayuso-Fernandez I."/>
            <person name="Pacheco R."/>
            <person name="Padilla G."/>
            <person name="Ferreira P."/>
            <person name="Barriuso J."/>
            <person name="Kellner H."/>
            <person name="Castanera R."/>
            <person name="Alfaro M."/>
            <person name="Ramirez L."/>
            <person name="Pisabarro A.G."/>
            <person name="Kuo A."/>
            <person name="Tritt A."/>
            <person name="Lipzen A."/>
            <person name="He G."/>
            <person name="Yan M."/>
            <person name="Ng V."/>
            <person name="Cullen D."/>
            <person name="Martin F."/>
            <person name="Rosso M.-N."/>
            <person name="Henrissat B."/>
            <person name="Hibbett D."/>
            <person name="Martinez A.T."/>
            <person name="Grigoriev I.V."/>
        </authorList>
    </citation>
    <scope>NUCLEOTIDE SEQUENCE</scope>
    <source>
        <strain evidence="2">CIRM-BRFM 674</strain>
    </source>
</reference>
<gene>
    <name evidence="2" type="ORF">BDN70DRAFT_874755</name>
</gene>
<evidence type="ECO:0000313" key="3">
    <source>
        <dbReference type="Proteomes" id="UP000807469"/>
    </source>
</evidence>
<comment type="caution">
    <text evidence="2">The sequence shown here is derived from an EMBL/GenBank/DDBJ whole genome shotgun (WGS) entry which is preliminary data.</text>
</comment>
<proteinExistence type="predicted"/>
<keyword evidence="3" id="KW-1185">Reference proteome</keyword>
<feature type="region of interest" description="Disordered" evidence="1">
    <location>
        <begin position="345"/>
        <end position="382"/>
    </location>
</feature>
<dbReference type="Proteomes" id="UP000807469">
    <property type="component" value="Unassembled WGS sequence"/>
</dbReference>
<dbReference type="OrthoDB" id="3067187at2759"/>
<organism evidence="2 3">
    <name type="scientific">Pholiota conissans</name>
    <dbReference type="NCBI Taxonomy" id="109636"/>
    <lineage>
        <taxon>Eukaryota</taxon>
        <taxon>Fungi</taxon>
        <taxon>Dikarya</taxon>
        <taxon>Basidiomycota</taxon>
        <taxon>Agaricomycotina</taxon>
        <taxon>Agaricomycetes</taxon>
        <taxon>Agaricomycetidae</taxon>
        <taxon>Agaricales</taxon>
        <taxon>Agaricineae</taxon>
        <taxon>Strophariaceae</taxon>
        <taxon>Pholiota</taxon>
    </lineage>
</organism>
<feature type="region of interest" description="Disordered" evidence="1">
    <location>
        <begin position="423"/>
        <end position="460"/>
    </location>
</feature>
<name>A0A9P5Z7W3_9AGAR</name>
<accession>A0A9P5Z7W3</accession>
<feature type="compositionally biased region" description="Pro residues" evidence="1">
    <location>
        <begin position="357"/>
        <end position="367"/>
    </location>
</feature>
<evidence type="ECO:0000256" key="1">
    <source>
        <dbReference type="SAM" id="MobiDB-lite"/>
    </source>
</evidence>
<dbReference type="EMBL" id="MU155162">
    <property type="protein sequence ID" value="KAF9482734.1"/>
    <property type="molecule type" value="Genomic_DNA"/>
</dbReference>
<protein>
    <submittedName>
        <fullName evidence="2">Uncharacterized protein</fullName>
    </submittedName>
</protein>
<evidence type="ECO:0000313" key="2">
    <source>
        <dbReference type="EMBL" id="KAF9482734.1"/>
    </source>
</evidence>